<dbReference type="EMBL" id="CM004470">
    <property type="protein sequence ID" value="OCT90760.1"/>
    <property type="molecule type" value="Genomic_DNA"/>
</dbReference>
<dbReference type="Proteomes" id="UP000694892">
    <property type="component" value="Chromosome 3L"/>
</dbReference>
<sequence length="424" mass="47332">MSLFHRISSLFQTQAPSSSQINLVSENPTQRNVQTHSPVQLIASRSIVEECLEDTFQEKLSHLGGKEKVLLVGEAGYDKNGYYHGILQELSFALFKMPEQGPPQKNNGVNWNLDGMNAGASSSHAPSRILKYPVVLVVFRATFILDSANTNLIREVLRDVRVRVKRSGSALVGIVYSQEELDIETKSVSQMKFGLLMEKVFQGYPRGICCYTHTQPETILQVKKTIKETLQGNIAGQYKENIAGDAAEIERSFKALVCCLGGKEQFLLVGNLCSSARPSERALVFKEVTEALFEEHSELYSQGGTKNGPTKTCTKLPKPKELPYPLILVVFRSTFLREEANRVRVKEILTDIRSRSKKSETRVIGVVCSSEKLEEEVWVKCQAHLGSVLRQTFSGPVGVCSFVRSRPETVEGIKRCVCNLKERT</sequence>
<evidence type="ECO:0000313" key="1">
    <source>
        <dbReference type="EMBL" id="OCT90760.1"/>
    </source>
</evidence>
<reference evidence="2" key="1">
    <citation type="journal article" date="2016" name="Nature">
        <title>Genome evolution in the allotetraploid frog Xenopus laevis.</title>
        <authorList>
            <person name="Session A.M."/>
            <person name="Uno Y."/>
            <person name="Kwon T."/>
            <person name="Chapman J.A."/>
            <person name="Toyoda A."/>
            <person name="Takahashi S."/>
            <person name="Fukui A."/>
            <person name="Hikosaka A."/>
            <person name="Suzuki A."/>
            <person name="Kondo M."/>
            <person name="van Heeringen S.J."/>
            <person name="Quigley I."/>
            <person name="Heinz S."/>
            <person name="Ogino H."/>
            <person name="Ochi H."/>
            <person name="Hellsten U."/>
            <person name="Lyons J.B."/>
            <person name="Simakov O."/>
            <person name="Putnam N."/>
            <person name="Stites J."/>
            <person name="Kuroki Y."/>
            <person name="Tanaka T."/>
            <person name="Michiue T."/>
            <person name="Watanabe M."/>
            <person name="Bogdanovic O."/>
            <person name="Lister R."/>
            <person name="Georgiou G."/>
            <person name="Paranjpe S.S."/>
            <person name="van Kruijsbergen I."/>
            <person name="Shu S."/>
            <person name="Carlson J."/>
            <person name="Kinoshita T."/>
            <person name="Ohta Y."/>
            <person name="Mawaribuchi S."/>
            <person name="Jenkins J."/>
            <person name="Grimwood J."/>
            <person name="Schmutz J."/>
            <person name="Mitros T."/>
            <person name="Mozaffari S.V."/>
            <person name="Suzuki Y."/>
            <person name="Haramoto Y."/>
            <person name="Yamamoto T.S."/>
            <person name="Takagi C."/>
            <person name="Heald R."/>
            <person name="Miller K."/>
            <person name="Haudenschild C."/>
            <person name="Kitzman J."/>
            <person name="Nakayama T."/>
            <person name="Izutsu Y."/>
            <person name="Robert J."/>
            <person name="Fortriede J."/>
            <person name="Burns K."/>
            <person name="Lotay V."/>
            <person name="Karimi K."/>
            <person name="Yasuoka Y."/>
            <person name="Dichmann D.S."/>
            <person name="Flajnik M.F."/>
            <person name="Houston D.W."/>
            <person name="Shendure J."/>
            <person name="DuPasquier L."/>
            <person name="Vize P.D."/>
            <person name="Zorn A.M."/>
            <person name="Ito M."/>
            <person name="Marcotte E.M."/>
            <person name="Wallingford J.B."/>
            <person name="Ito Y."/>
            <person name="Asashima M."/>
            <person name="Ueno N."/>
            <person name="Matsuda Y."/>
            <person name="Veenstra G.J."/>
            <person name="Fujiyama A."/>
            <person name="Harland R.M."/>
            <person name="Taira M."/>
            <person name="Rokhsar D.S."/>
        </authorList>
    </citation>
    <scope>NUCLEOTIDE SEQUENCE [LARGE SCALE GENOMIC DNA]</scope>
    <source>
        <strain evidence="2">J</strain>
    </source>
</reference>
<accession>A0A974DG18</accession>
<dbReference type="OMA" id="CNLKERT"/>
<dbReference type="AlphaFoldDB" id="A0A974DG18"/>
<name>A0A974DG18_XENLA</name>
<organism evidence="1 2">
    <name type="scientific">Xenopus laevis</name>
    <name type="common">African clawed frog</name>
    <dbReference type="NCBI Taxonomy" id="8355"/>
    <lineage>
        <taxon>Eukaryota</taxon>
        <taxon>Metazoa</taxon>
        <taxon>Chordata</taxon>
        <taxon>Craniata</taxon>
        <taxon>Vertebrata</taxon>
        <taxon>Euteleostomi</taxon>
        <taxon>Amphibia</taxon>
        <taxon>Batrachia</taxon>
        <taxon>Anura</taxon>
        <taxon>Pipoidea</taxon>
        <taxon>Pipidae</taxon>
        <taxon>Xenopodinae</taxon>
        <taxon>Xenopus</taxon>
        <taxon>Xenopus</taxon>
    </lineage>
</organism>
<evidence type="ECO:0000313" key="2">
    <source>
        <dbReference type="Proteomes" id="UP000694892"/>
    </source>
</evidence>
<dbReference type="PANTHER" id="PTHR35675">
    <property type="entry name" value="HYPOTHETICAL PROTEIN LOC100362216"/>
    <property type="match status" value="1"/>
</dbReference>
<protein>
    <submittedName>
        <fullName evidence="1">Uncharacterized protein</fullName>
    </submittedName>
</protein>
<dbReference type="PANTHER" id="PTHR35675:SF1">
    <property type="entry name" value="RIKEN CDNA 2810459M11 GENE"/>
    <property type="match status" value="1"/>
</dbReference>
<proteinExistence type="predicted"/>
<gene>
    <name evidence="1" type="ORF">XELAEV_18019377mg</name>
</gene>